<dbReference type="InterPro" id="IPR050879">
    <property type="entry name" value="Acyltransferase_3"/>
</dbReference>
<keyword evidence="4" id="KW-0808">Transferase</keyword>
<feature type="transmembrane region" description="Helical" evidence="1">
    <location>
        <begin position="248"/>
        <end position="266"/>
    </location>
</feature>
<feature type="transmembrane region" description="Helical" evidence="1">
    <location>
        <begin position="145"/>
        <end position="161"/>
    </location>
</feature>
<dbReference type="Proteomes" id="UP000249557">
    <property type="component" value="Unassembled WGS sequence"/>
</dbReference>
<dbReference type="PANTHER" id="PTHR23028:SF53">
    <property type="entry name" value="ACYL_TRANSF_3 DOMAIN-CONTAINING PROTEIN"/>
    <property type="match status" value="1"/>
</dbReference>
<dbReference type="InterPro" id="IPR002656">
    <property type="entry name" value="Acyl_transf_3_dom"/>
</dbReference>
<feature type="domain" description="SGNH" evidence="3">
    <location>
        <begin position="408"/>
        <end position="568"/>
    </location>
</feature>
<feature type="transmembrane region" description="Helical" evidence="1">
    <location>
        <begin position="315"/>
        <end position="333"/>
    </location>
</feature>
<evidence type="ECO:0000256" key="1">
    <source>
        <dbReference type="SAM" id="Phobius"/>
    </source>
</evidence>
<sequence length="592" mass="67165">MSNLKYRPDIDGLRAIAITLVLLYHADLWNVNGGYIGVDVFFVISGFLITSLILKDLQYGTFSFFDFWERRIRRILPALGVVTLFTLVAGWFIFLPEDYATLGKQAASQTVFSSNILFYTMSGYFAAENSTKPLLHTWSLAVEEQYYFIIPLLLVILFAKLRLRMQTVLLAIMIVSFAASVWAVKYYPDAAFYLLPFRSWEMLVGSLLAFHGNRESRYNRGWRAETLATLGFMAIVAAGMLYTPKTSFPGVAALVPCLGAAMIIYANGMGGKTLVGRFLSSKPLVFIGLISYSLYLWHWPLLMFAEYLPVIELRSLHKLGLLLISGILAYLSWRYVEQPTRRKSLNKTNDRASIYTYAGGGLALIALISIGIVVLKGIPQRWSAQELQYAEGAKDINYSRWKCEKSPEDIKSAKLCTTSQDLKTDPAFILWGDSHADAWVPGFEYLSQKYRVNGYQATLHSCPPLLDLDKKGSTQCEKQNAAVLELIKSHKIKNVFLVANWTGWLDSSQLFFTTDAWYKKSYDKKFDDIKIAALQRTIDTLRAEGANVYILVNNARMPFDPPRTLALQNIFTKRRRFQLTLLKRSGKRQSIF</sequence>
<dbReference type="GO" id="GO:0009103">
    <property type="term" value="P:lipopolysaccharide biosynthetic process"/>
    <property type="evidence" value="ECO:0007669"/>
    <property type="project" value="TreeGrafter"/>
</dbReference>
<accession>A0A2W5A0U6</accession>
<proteinExistence type="predicted"/>
<protein>
    <submittedName>
        <fullName evidence="4">Acyltransferase</fullName>
    </submittedName>
</protein>
<dbReference type="AlphaFoldDB" id="A0A2W5A0U6"/>
<feature type="transmembrane region" description="Helical" evidence="1">
    <location>
        <begin position="12"/>
        <end position="29"/>
    </location>
</feature>
<evidence type="ECO:0000313" key="5">
    <source>
        <dbReference type="Proteomes" id="UP000249557"/>
    </source>
</evidence>
<keyword evidence="1" id="KW-1133">Transmembrane helix</keyword>
<evidence type="ECO:0000259" key="3">
    <source>
        <dbReference type="Pfam" id="PF19040"/>
    </source>
</evidence>
<feature type="transmembrane region" description="Helical" evidence="1">
    <location>
        <begin position="354"/>
        <end position="375"/>
    </location>
</feature>
<feature type="transmembrane region" description="Helical" evidence="1">
    <location>
        <begin position="190"/>
        <end position="210"/>
    </location>
</feature>
<reference evidence="4 5" key="1">
    <citation type="submission" date="2017-08" db="EMBL/GenBank/DDBJ databases">
        <title>Infants hospitalized years apart are colonized by the same room-sourced microbial strains.</title>
        <authorList>
            <person name="Brooks B."/>
            <person name="Olm M.R."/>
            <person name="Firek B.A."/>
            <person name="Baker R."/>
            <person name="Thomas B.C."/>
            <person name="Morowitz M.J."/>
            <person name="Banfield J.F."/>
        </authorList>
    </citation>
    <scope>NUCLEOTIDE SEQUENCE [LARGE SCALE GENOMIC DNA]</scope>
    <source>
        <strain evidence="4">S2_018_000_R2_104</strain>
    </source>
</reference>
<evidence type="ECO:0000313" key="4">
    <source>
        <dbReference type="EMBL" id="PZO88193.1"/>
    </source>
</evidence>
<feature type="transmembrane region" description="Helical" evidence="1">
    <location>
        <begin position="168"/>
        <end position="184"/>
    </location>
</feature>
<dbReference type="GO" id="GO:0016020">
    <property type="term" value="C:membrane"/>
    <property type="evidence" value="ECO:0007669"/>
    <property type="project" value="TreeGrafter"/>
</dbReference>
<keyword evidence="4" id="KW-0012">Acyltransferase</keyword>
<feature type="transmembrane region" description="Helical" evidence="1">
    <location>
        <begin position="35"/>
        <end position="54"/>
    </location>
</feature>
<dbReference type="GO" id="GO:0016747">
    <property type="term" value="F:acyltransferase activity, transferring groups other than amino-acyl groups"/>
    <property type="evidence" value="ECO:0007669"/>
    <property type="project" value="InterPro"/>
</dbReference>
<gene>
    <name evidence="4" type="ORF">DI626_02305</name>
</gene>
<name>A0A2W5A0U6_9BACT</name>
<feature type="transmembrane region" description="Helical" evidence="1">
    <location>
        <begin position="75"/>
        <end position="94"/>
    </location>
</feature>
<feature type="transmembrane region" description="Helical" evidence="1">
    <location>
        <begin position="278"/>
        <end position="295"/>
    </location>
</feature>
<dbReference type="InterPro" id="IPR043968">
    <property type="entry name" value="SGNH"/>
</dbReference>
<dbReference type="PANTHER" id="PTHR23028">
    <property type="entry name" value="ACETYLTRANSFERASE"/>
    <property type="match status" value="1"/>
</dbReference>
<evidence type="ECO:0000259" key="2">
    <source>
        <dbReference type="Pfam" id="PF01757"/>
    </source>
</evidence>
<feature type="transmembrane region" description="Helical" evidence="1">
    <location>
        <begin position="222"/>
        <end position="242"/>
    </location>
</feature>
<dbReference type="EMBL" id="QFNK01000025">
    <property type="protein sequence ID" value="PZO88193.1"/>
    <property type="molecule type" value="Genomic_DNA"/>
</dbReference>
<comment type="caution">
    <text evidence="4">The sequence shown here is derived from an EMBL/GenBank/DDBJ whole genome shotgun (WGS) entry which is preliminary data.</text>
</comment>
<organism evidence="4 5">
    <name type="scientific">Micavibrio aeruginosavorus</name>
    <dbReference type="NCBI Taxonomy" id="349221"/>
    <lineage>
        <taxon>Bacteria</taxon>
        <taxon>Pseudomonadati</taxon>
        <taxon>Bdellovibrionota</taxon>
        <taxon>Bdellovibrionia</taxon>
        <taxon>Bdellovibrionales</taxon>
        <taxon>Pseudobdellovibrionaceae</taxon>
        <taxon>Micavibrio</taxon>
    </lineage>
</organism>
<dbReference type="Pfam" id="PF19040">
    <property type="entry name" value="SGNH"/>
    <property type="match status" value="1"/>
</dbReference>
<keyword evidence="1" id="KW-0472">Membrane</keyword>
<dbReference type="Pfam" id="PF01757">
    <property type="entry name" value="Acyl_transf_3"/>
    <property type="match status" value="1"/>
</dbReference>
<keyword evidence="1" id="KW-0812">Transmembrane</keyword>
<feature type="domain" description="Acyltransferase 3" evidence="2">
    <location>
        <begin position="9"/>
        <end position="308"/>
    </location>
</feature>